<protein>
    <recommendedName>
        <fullName evidence="3">Calcineurin-like phosphoesterase domain-containing protein</fullName>
    </recommendedName>
</protein>
<name>A0A7V5H3R4_CALAY</name>
<dbReference type="SUPFAM" id="SSF56300">
    <property type="entry name" value="Metallo-dependent phosphatases"/>
    <property type="match status" value="1"/>
</dbReference>
<sequence>MVKKLLLSLIFFLVAGQTAQAVNLRLIYINNVDGYLRACHCPGNLFGGLLYAVDVVDKLRTENPNTIFVDSGDLFPAKNWEPKARFAFEFYNRMGLDALNIGEQEFWFGVDYLKKLAKNSKFKILSANTFWQG</sequence>
<evidence type="ECO:0000256" key="1">
    <source>
        <dbReference type="SAM" id="SignalP"/>
    </source>
</evidence>
<proteinExistence type="predicted"/>
<dbReference type="Proteomes" id="UP000886111">
    <property type="component" value="Unassembled WGS sequence"/>
</dbReference>
<dbReference type="AlphaFoldDB" id="A0A7V5H3R4"/>
<dbReference type="GO" id="GO:0009166">
    <property type="term" value="P:nucleotide catabolic process"/>
    <property type="evidence" value="ECO:0007669"/>
    <property type="project" value="InterPro"/>
</dbReference>
<dbReference type="InterPro" id="IPR006179">
    <property type="entry name" value="5_nucleotidase/apyrase"/>
</dbReference>
<feature type="signal peptide" evidence="1">
    <location>
        <begin position="1"/>
        <end position="21"/>
    </location>
</feature>
<evidence type="ECO:0008006" key="3">
    <source>
        <dbReference type="Google" id="ProtNLM"/>
    </source>
</evidence>
<comment type="caution">
    <text evidence="2">The sequence shown here is derived from an EMBL/GenBank/DDBJ whole genome shotgun (WGS) entry which is preliminary data.</text>
</comment>
<dbReference type="InterPro" id="IPR029052">
    <property type="entry name" value="Metallo-depent_PP-like"/>
</dbReference>
<dbReference type="GO" id="GO:0030288">
    <property type="term" value="C:outer membrane-bounded periplasmic space"/>
    <property type="evidence" value="ECO:0007669"/>
    <property type="project" value="TreeGrafter"/>
</dbReference>
<dbReference type="EMBL" id="DRTD01000442">
    <property type="protein sequence ID" value="HHE55329.1"/>
    <property type="molecule type" value="Genomic_DNA"/>
</dbReference>
<dbReference type="PANTHER" id="PTHR11575:SF24">
    <property type="entry name" value="5'-NUCLEOTIDASE"/>
    <property type="match status" value="1"/>
</dbReference>
<dbReference type="PANTHER" id="PTHR11575">
    <property type="entry name" value="5'-NUCLEOTIDASE-RELATED"/>
    <property type="match status" value="1"/>
</dbReference>
<accession>A0A7V5H3R4</accession>
<dbReference type="Gene3D" id="3.60.21.10">
    <property type="match status" value="1"/>
</dbReference>
<organism evidence="2">
    <name type="scientific">Caldithrix abyssi</name>
    <dbReference type="NCBI Taxonomy" id="187145"/>
    <lineage>
        <taxon>Bacteria</taxon>
        <taxon>Pseudomonadati</taxon>
        <taxon>Calditrichota</taxon>
        <taxon>Calditrichia</taxon>
        <taxon>Calditrichales</taxon>
        <taxon>Calditrichaceae</taxon>
        <taxon>Caldithrix</taxon>
    </lineage>
</organism>
<evidence type="ECO:0000313" key="2">
    <source>
        <dbReference type="EMBL" id="HHE55329.1"/>
    </source>
</evidence>
<feature type="chain" id="PRO_5031345323" description="Calcineurin-like phosphoesterase domain-containing protein" evidence="1">
    <location>
        <begin position="22"/>
        <end position="133"/>
    </location>
</feature>
<reference evidence="2" key="1">
    <citation type="journal article" date="2020" name="mSystems">
        <title>Genome- and Community-Level Interaction Insights into Carbon Utilization and Element Cycling Functions of Hydrothermarchaeota in Hydrothermal Sediment.</title>
        <authorList>
            <person name="Zhou Z."/>
            <person name="Liu Y."/>
            <person name="Xu W."/>
            <person name="Pan J."/>
            <person name="Luo Z.H."/>
            <person name="Li M."/>
        </authorList>
    </citation>
    <scope>NUCLEOTIDE SEQUENCE [LARGE SCALE GENOMIC DNA]</scope>
    <source>
        <strain evidence="2">HyVt-76</strain>
    </source>
</reference>
<gene>
    <name evidence="2" type="ORF">ENL21_06065</name>
</gene>
<feature type="non-terminal residue" evidence="2">
    <location>
        <position position="133"/>
    </location>
</feature>
<keyword evidence="1" id="KW-0732">Signal</keyword>
<dbReference type="GO" id="GO:0016787">
    <property type="term" value="F:hydrolase activity"/>
    <property type="evidence" value="ECO:0007669"/>
    <property type="project" value="InterPro"/>
</dbReference>